<feature type="transmembrane region" description="Helical" evidence="7">
    <location>
        <begin position="106"/>
        <end position="126"/>
    </location>
</feature>
<dbReference type="InterPro" id="IPR035906">
    <property type="entry name" value="MetI-like_sf"/>
</dbReference>
<dbReference type="InterPro" id="IPR050809">
    <property type="entry name" value="UgpAE/MalFG_permease"/>
</dbReference>
<evidence type="ECO:0000256" key="4">
    <source>
        <dbReference type="ARBA" id="ARBA00022692"/>
    </source>
</evidence>
<reference evidence="9 10" key="1">
    <citation type="submission" date="2017-01" db="EMBL/GenBank/DDBJ databases">
        <authorList>
            <person name="Mah S.A."/>
            <person name="Swanson W.J."/>
            <person name="Moy G.W."/>
            <person name="Vacquier V.D."/>
        </authorList>
    </citation>
    <scope>NUCLEOTIDE SEQUENCE [LARGE SCALE GENOMIC DNA]</scope>
    <source>
        <strain evidence="9 10">ASpG1</strain>
    </source>
</reference>
<dbReference type="Gene3D" id="1.10.3720.10">
    <property type="entry name" value="MetI-like"/>
    <property type="match status" value="1"/>
</dbReference>
<evidence type="ECO:0000259" key="8">
    <source>
        <dbReference type="PROSITE" id="PS50928"/>
    </source>
</evidence>
<dbReference type="STRING" id="159291.SAMN05920897_106135"/>
<dbReference type="Proteomes" id="UP000186400">
    <property type="component" value="Unassembled WGS sequence"/>
</dbReference>
<comment type="similarity">
    <text evidence="7">Belongs to the binding-protein-dependent transport system permease family.</text>
</comment>
<dbReference type="AlphaFoldDB" id="A0A1N6RJA4"/>
<feature type="transmembrane region" description="Helical" evidence="7">
    <location>
        <begin position="12"/>
        <end position="36"/>
    </location>
</feature>
<feature type="transmembrane region" description="Helical" evidence="7">
    <location>
        <begin position="200"/>
        <end position="223"/>
    </location>
</feature>
<evidence type="ECO:0000256" key="3">
    <source>
        <dbReference type="ARBA" id="ARBA00022475"/>
    </source>
</evidence>
<accession>A0A1N6RJA4</accession>
<feature type="transmembrane region" description="Helical" evidence="7">
    <location>
        <begin position="262"/>
        <end position="287"/>
    </location>
</feature>
<dbReference type="PANTHER" id="PTHR43227:SF11">
    <property type="entry name" value="BLL4140 PROTEIN"/>
    <property type="match status" value="1"/>
</dbReference>
<feature type="transmembrane region" description="Helical" evidence="7">
    <location>
        <begin position="156"/>
        <end position="179"/>
    </location>
</feature>
<proteinExistence type="inferred from homology"/>
<gene>
    <name evidence="9" type="ORF">SAMN05920897_106135</name>
</gene>
<comment type="subcellular location">
    <subcellularLocation>
        <location evidence="1 7">Cell membrane</location>
        <topology evidence="1 7">Multi-pass membrane protein</topology>
    </subcellularLocation>
</comment>
<name>A0A1N6RJA4_9SPIO</name>
<dbReference type="EMBL" id="FTMS01000006">
    <property type="protein sequence ID" value="SIQ28944.1"/>
    <property type="molecule type" value="Genomic_DNA"/>
</dbReference>
<dbReference type="SUPFAM" id="SSF161098">
    <property type="entry name" value="MetI-like"/>
    <property type="match status" value="1"/>
</dbReference>
<feature type="transmembrane region" description="Helical" evidence="7">
    <location>
        <begin position="72"/>
        <end position="94"/>
    </location>
</feature>
<keyword evidence="4 7" id="KW-0812">Transmembrane</keyword>
<dbReference type="Pfam" id="PF00528">
    <property type="entry name" value="BPD_transp_1"/>
    <property type="match status" value="1"/>
</dbReference>
<evidence type="ECO:0000313" key="10">
    <source>
        <dbReference type="Proteomes" id="UP000186400"/>
    </source>
</evidence>
<feature type="domain" description="ABC transmembrane type-1" evidence="8">
    <location>
        <begin position="68"/>
        <end position="283"/>
    </location>
</feature>
<dbReference type="OrthoDB" id="42781at2"/>
<sequence length="295" mass="33504">MVETRDKRASYYLLLFPALVIYLSVIIFPIGLSGLLSFTRWRNFVLTGFVGFDNYLVILRDPEFHRALWNNVQIMLTSVLGQIPLGILLAYLLFRKLVRGTRFFEMIIFLPITISAVVVALLWNRIFSPVGLYTNMVRVLTGNPDYVVRIFENQDWAMVPILVVLLWMHTSLYMVMFLANMQRIPSSTIEAAKLDGAGEFTILTQVVVPSLANVLFISSIFAISGSFKSFDLVFAMTGGGPVNYTSVMSIYLYRHTFTFNNFGYGSAVSVIMVVISVGLITLARWIYGRFQKKYD</sequence>
<keyword evidence="5 7" id="KW-1133">Transmembrane helix</keyword>
<keyword evidence="9" id="KW-0762">Sugar transport</keyword>
<dbReference type="CDD" id="cd06261">
    <property type="entry name" value="TM_PBP2"/>
    <property type="match status" value="1"/>
</dbReference>
<dbReference type="InterPro" id="IPR000515">
    <property type="entry name" value="MetI-like"/>
</dbReference>
<dbReference type="RefSeq" id="WP_076488410.1">
    <property type="nucleotide sequence ID" value="NZ_FTMS01000006.1"/>
</dbReference>
<keyword evidence="6 7" id="KW-0472">Membrane</keyword>
<evidence type="ECO:0000256" key="7">
    <source>
        <dbReference type="RuleBase" id="RU363032"/>
    </source>
</evidence>
<dbReference type="GO" id="GO:0005886">
    <property type="term" value="C:plasma membrane"/>
    <property type="evidence" value="ECO:0007669"/>
    <property type="project" value="UniProtKB-SubCell"/>
</dbReference>
<evidence type="ECO:0000256" key="1">
    <source>
        <dbReference type="ARBA" id="ARBA00004651"/>
    </source>
</evidence>
<evidence type="ECO:0000256" key="2">
    <source>
        <dbReference type="ARBA" id="ARBA00022448"/>
    </source>
</evidence>
<dbReference type="GO" id="GO:0055085">
    <property type="term" value="P:transmembrane transport"/>
    <property type="evidence" value="ECO:0007669"/>
    <property type="project" value="InterPro"/>
</dbReference>
<keyword evidence="3" id="KW-1003">Cell membrane</keyword>
<protein>
    <submittedName>
        <fullName evidence="9">Multiple sugar transport system permease protein/raffinose/stachyose/melibiose transport system permease protein</fullName>
    </submittedName>
</protein>
<evidence type="ECO:0000256" key="5">
    <source>
        <dbReference type="ARBA" id="ARBA00022989"/>
    </source>
</evidence>
<dbReference type="PROSITE" id="PS50928">
    <property type="entry name" value="ABC_TM1"/>
    <property type="match status" value="1"/>
</dbReference>
<keyword evidence="2 7" id="KW-0813">Transport</keyword>
<organism evidence="9 10">
    <name type="scientific">Alkalispirochaeta americana</name>
    <dbReference type="NCBI Taxonomy" id="159291"/>
    <lineage>
        <taxon>Bacteria</taxon>
        <taxon>Pseudomonadati</taxon>
        <taxon>Spirochaetota</taxon>
        <taxon>Spirochaetia</taxon>
        <taxon>Spirochaetales</taxon>
        <taxon>Spirochaetaceae</taxon>
        <taxon>Alkalispirochaeta</taxon>
    </lineage>
</organism>
<evidence type="ECO:0000313" key="9">
    <source>
        <dbReference type="EMBL" id="SIQ28944.1"/>
    </source>
</evidence>
<keyword evidence="10" id="KW-1185">Reference proteome</keyword>
<dbReference type="PANTHER" id="PTHR43227">
    <property type="entry name" value="BLL4140 PROTEIN"/>
    <property type="match status" value="1"/>
</dbReference>
<evidence type="ECO:0000256" key="6">
    <source>
        <dbReference type="ARBA" id="ARBA00023136"/>
    </source>
</evidence>